<keyword evidence="5" id="KW-0963">Cytoplasm</keyword>
<evidence type="ECO:0000259" key="12">
    <source>
        <dbReference type="PROSITE" id="PS51644"/>
    </source>
</evidence>
<feature type="region of interest" description="Disordered" evidence="10">
    <location>
        <begin position="897"/>
        <end position="954"/>
    </location>
</feature>
<keyword evidence="7" id="KW-0221">Differentiation</keyword>
<dbReference type="Gene3D" id="3.30.420.610">
    <property type="entry name" value="LOTUS domain-like"/>
    <property type="match status" value="3"/>
</dbReference>
<feature type="compositionally biased region" description="Polar residues" evidence="10">
    <location>
        <begin position="943"/>
        <end position="954"/>
    </location>
</feature>
<name>A0A452V4I1_URSMA</name>
<feature type="domain" description="HTH OST-type" evidence="12">
    <location>
        <begin position="112"/>
        <end position="187"/>
    </location>
</feature>
<dbReference type="Gene3D" id="2.30.30.140">
    <property type="match status" value="1"/>
</dbReference>
<protein>
    <recommendedName>
        <fullName evidence="3">Tudor domain-containing protein 5</fullName>
    </recommendedName>
</protein>
<evidence type="ECO:0000313" key="13">
    <source>
        <dbReference type="Ensembl" id="ENSUMAP00000028395"/>
    </source>
</evidence>
<dbReference type="Pfam" id="PF12872">
    <property type="entry name" value="OST-HTH"/>
    <property type="match status" value="3"/>
</dbReference>
<dbReference type="GO" id="GO:0005737">
    <property type="term" value="C:cytoplasm"/>
    <property type="evidence" value="ECO:0007669"/>
    <property type="project" value="UniProtKB-SubCell"/>
</dbReference>
<dbReference type="CDD" id="cd09975">
    <property type="entry name" value="LOTUS_2_TDRD5"/>
    <property type="match status" value="1"/>
</dbReference>
<dbReference type="PROSITE" id="PS51644">
    <property type="entry name" value="HTH_OST"/>
    <property type="match status" value="3"/>
</dbReference>
<feature type="domain" description="HTH OST-type" evidence="12">
    <location>
        <begin position="1"/>
        <end position="65"/>
    </location>
</feature>
<evidence type="ECO:0000256" key="6">
    <source>
        <dbReference type="ARBA" id="ARBA00022737"/>
    </source>
</evidence>
<feature type="region of interest" description="Disordered" evidence="10">
    <location>
        <begin position="858"/>
        <end position="885"/>
    </location>
</feature>
<reference evidence="13" key="1">
    <citation type="submission" date="2019-03" db="UniProtKB">
        <authorList>
            <consortium name="Ensembl"/>
        </authorList>
    </citation>
    <scope>IDENTIFICATION</scope>
</reference>
<dbReference type="CDD" id="cd20419">
    <property type="entry name" value="Tudor_TDRD5"/>
    <property type="match status" value="1"/>
</dbReference>
<sequence>MSLLISTKDGLTPQQLEKEYLLMVGSHLPLRILGYRSTMELVLDMPDVVTVCPYGDGTVILKAIPDESTKGIASLVAKQRSSHKVRNSVQKGRASVCSGPSSRRRVPYRGRLPPILPAVVKSELKDLLALSPVLLSDFEKAFVRRFGRSFQYVQYGFFSMFEVLNAASDVISVEQTRAGSLLMLKKSVSEEKQRGWPAGKMFTQPFRMKQQGSYSTGSPIAKARFSQPTSNMEPPKQILNVEKTFKSNVVETSRLNHTEKLNQLESTFKSVIAQIGPGGTISPELKHKIRFVVSKFPEGLLISKLLREFEIIFNEQLSPKKLGFLNVTELVGALSDILRVEFREGEQDLLVFDAEMKPQPPDGDVSSVRNSCLVQSDKKIEVKAYVSSPPRNSLSTAAVKETTWDCPPKNRKEPEQKICKKPNLVVKPLQLQVEVNKSQLNLAMANHDIPPDAVRDKKLCRLPPLDTSTLVGVFVEYIISPSQFYIRIYSRDSSELLEDMMIEMRRCYSNQLVSDRYTLPEYFIQPGHLCCVRISEDKWWYRVIIHRVLGKQEVEVFYPDFGNIGTVQKSSLRFLKCCYTKLPAQAIPCSLAWVRPVEEHWTSRAILQFQKLCGLKPLVGVVDEYVDGILNIFLCDTSSNEDVYFHHVLRTEGHAIVCRENVPSKGFRELNPLALYTKSSAGPEDVVLTELGYPSQQHYFNEDREISPQSKENISDEKAFSHLKYELKEPLKDSEFSSLKTQDKSCEEDPKWSIPELKDLKEENEDEIPTGMPCLESVTIGDDVWDENWLPLQAKMGKGGDAASHLFTSSLGGKKPYPSCKEMPQDWCFSGPKDVWHDSWQPSGLMNGVKVEVQKQEGLGAQEKNTGTTRIQKLPPVESSSDPSTLPKLEEFYSSLIQSQQSAEGSQPQPSCIQTPAKPVQLSTAALSASPTALDSAEKHSGSVESSPESLKNDFSSSHAITVFKDKSHGAMDQLSLILSPEHQISQKLYIPRSTATAALGAAARLATSRSLLHWYPSVKRMERDGGILN</sequence>
<evidence type="ECO:0000256" key="8">
    <source>
        <dbReference type="ARBA" id="ARBA00022871"/>
    </source>
</evidence>
<evidence type="ECO:0000256" key="4">
    <source>
        <dbReference type="ARBA" id="ARBA00022473"/>
    </source>
</evidence>
<feature type="domain" description="Tudor" evidence="11">
    <location>
        <begin position="523"/>
        <end position="582"/>
    </location>
</feature>
<gene>
    <name evidence="13" type="primary">TDRD5</name>
</gene>
<evidence type="ECO:0000256" key="1">
    <source>
        <dbReference type="ARBA" id="ARBA00004496"/>
    </source>
</evidence>
<keyword evidence="4" id="KW-0217">Developmental protein</keyword>
<evidence type="ECO:0000256" key="9">
    <source>
        <dbReference type="ARBA" id="ARBA00025363"/>
    </source>
</evidence>
<dbReference type="InterPro" id="IPR035437">
    <property type="entry name" value="SNase_OB-fold_sf"/>
</dbReference>
<organism evidence="13">
    <name type="scientific">Ursus maritimus</name>
    <name type="common">Polar bear</name>
    <name type="synonym">Thalarctos maritimus</name>
    <dbReference type="NCBI Taxonomy" id="29073"/>
    <lineage>
        <taxon>Eukaryota</taxon>
        <taxon>Metazoa</taxon>
        <taxon>Chordata</taxon>
        <taxon>Craniata</taxon>
        <taxon>Vertebrata</taxon>
        <taxon>Euteleostomi</taxon>
        <taxon>Mammalia</taxon>
        <taxon>Eutheria</taxon>
        <taxon>Laurasiatheria</taxon>
        <taxon>Carnivora</taxon>
        <taxon>Caniformia</taxon>
        <taxon>Ursidae</taxon>
        <taxon>Ursus</taxon>
    </lineage>
</organism>
<evidence type="ECO:0000256" key="3">
    <source>
        <dbReference type="ARBA" id="ARBA00013420"/>
    </source>
</evidence>
<evidence type="ECO:0000256" key="2">
    <source>
        <dbReference type="ARBA" id="ARBA00010384"/>
    </source>
</evidence>
<dbReference type="GO" id="GO:0007283">
    <property type="term" value="P:spermatogenesis"/>
    <property type="evidence" value="ECO:0007669"/>
    <property type="project" value="UniProtKB-KW"/>
</dbReference>
<dbReference type="SMART" id="SM00333">
    <property type="entry name" value="TUDOR"/>
    <property type="match status" value="1"/>
</dbReference>
<comment type="subcellular location">
    <subcellularLocation>
        <location evidence="1">Cytoplasm</location>
    </subcellularLocation>
</comment>
<dbReference type="CDD" id="cd09976">
    <property type="entry name" value="LOTUS_3_TDRD5"/>
    <property type="match status" value="1"/>
</dbReference>
<keyword evidence="6" id="KW-0677">Repeat</keyword>
<dbReference type="Pfam" id="PF00567">
    <property type="entry name" value="TUDOR"/>
    <property type="match status" value="1"/>
</dbReference>
<feature type="domain" description="HTH OST-type" evidence="12">
    <location>
        <begin position="281"/>
        <end position="355"/>
    </location>
</feature>
<dbReference type="PROSITE" id="PS50304">
    <property type="entry name" value="TUDOR"/>
    <property type="match status" value="1"/>
</dbReference>
<dbReference type="AlphaFoldDB" id="A0A452V4I1"/>
<dbReference type="PANTHER" id="PTHR22948">
    <property type="entry name" value="TUDOR DOMAIN CONTAINING PROTEIN"/>
    <property type="match status" value="1"/>
</dbReference>
<dbReference type="PANTHER" id="PTHR22948:SF19">
    <property type="entry name" value="TUDOR DOMAIN-CONTAINING PROTEIN 5"/>
    <property type="match status" value="1"/>
</dbReference>
<dbReference type="SUPFAM" id="SSF63748">
    <property type="entry name" value="Tudor/PWWP/MBT"/>
    <property type="match status" value="1"/>
</dbReference>
<feature type="compositionally biased region" description="Polar residues" evidence="10">
    <location>
        <begin position="897"/>
        <end position="914"/>
    </location>
</feature>
<dbReference type="InterPro" id="IPR050621">
    <property type="entry name" value="Tudor_domain_containing"/>
</dbReference>
<proteinExistence type="inferred from homology"/>
<evidence type="ECO:0000256" key="7">
    <source>
        <dbReference type="ARBA" id="ARBA00022782"/>
    </source>
</evidence>
<comment type="similarity">
    <text evidence="2">Belongs to the TDRD5 family.</text>
</comment>
<dbReference type="FunFam" id="3.30.420.610:FF:000011">
    <property type="entry name" value="tudor domain-containing protein 5 isoform X3"/>
    <property type="match status" value="1"/>
</dbReference>
<dbReference type="GO" id="GO:0007281">
    <property type="term" value="P:germ cell development"/>
    <property type="evidence" value="ECO:0007669"/>
    <property type="project" value="InterPro"/>
</dbReference>
<evidence type="ECO:0000259" key="11">
    <source>
        <dbReference type="PROSITE" id="PS50304"/>
    </source>
</evidence>
<evidence type="ECO:0000256" key="5">
    <source>
        <dbReference type="ARBA" id="ARBA00022490"/>
    </source>
</evidence>
<dbReference type="InterPro" id="IPR041966">
    <property type="entry name" value="LOTUS-like"/>
</dbReference>
<dbReference type="FunFam" id="2.30.30.140:FF:000051">
    <property type="entry name" value="Tudor domain-containing protein 5"/>
    <property type="match status" value="1"/>
</dbReference>
<dbReference type="InterPro" id="IPR037982">
    <property type="entry name" value="TDRD5_LOTUS_2"/>
</dbReference>
<evidence type="ECO:0000256" key="10">
    <source>
        <dbReference type="SAM" id="MobiDB-lite"/>
    </source>
</evidence>
<dbReference type="FunFam" id="3.30.420.610:FF:000007">
    <property type="entry name" value="Tudor domain-containing protein 5"/>
    <property type="match status" value="1"/>
</dbReference>
<feature type="compositionally biased region" description="Low complexity" evidence="10">
    <location>
        <begin position="922"/>
        <end position="935"/>
    </location>
</feature>
<dbReference type="InterPro" id="IPR025605">
    <property type="entry name" value="OST-HTH/LOTUS_dom"/>
</dbReference>
<accession>A0A452V4I1</accession>
<comment type="function">
    <text evidence="9">Required during spermiogenesis to participate in the repression transposable elements and prevent their mobilization, which is essential for the germline integrity. Probably acts via the piRNA metabolic process, which mediates the repression of transposable elements during meiosis by forming complexes composed of piRNAs and Piwi proteins and govern the methylation and subsequent repression of transposons. Required for chromatoid body (CB) assembly.</text>
</comment>
<dbReference type="GeneTree" id="ENSGT00940000159902"/>
<dbReference type="Gene3D" id="2.40.50.90">
    <property type="match status" value="1"/>
</dbReference>
<dbReference type="Ensembl" id="ENSUMAT00000033591.1">
    <property type="protein sequence ID" value="ENSUMAP00000028395.1"/>
    <property type="gene ID" value="ENSUMAG00000020642.1"/>
</dbReference>
<keyword evidence="8" id="KW-0744">Spermatogenesis</keyword>
<dbReference type="InterPro" id="IPR002999">
    <property type="entry name" value="Tudor"/>
</dbReference>